<dbReference type="PANTHER" id="PTHR35796:SF3">
    <property type="entry name" value="BHLH DOMAIN-CONTAINING PROTEIN"/>
    <property type="match status" value="1"/>
</dbReference>
<evidence type="ECO:0000313" key="3">
    <source>
        <dbReference type="Proteomes" id="UP000305729"/>
    </source>
</evidence>
<gene>
    <name evidence="2" type="ORF">CWC22_015335</name>
</gene>
<dbReference type="EMBL" id="CP045429">
    <property type="protein sequence ID" value="QPB84280.1"/>
    <property type="molecule type" value="Genomic_DNA"/>
</dbReference>
<accession>A0A5S3UV49</accession>
<dbReference type="SUPFAM" id="SSF50729">
    <property type="entry name" value="PH domain-like"/>
    <property type="match status" value="1"/>
</dbReference>
<sequence>MGLLSGLLGNASEVDSDELDKLLNDTLIDGESVEQAYKVIRDMFVFTNKRLILVDKQGVTGSKVEMLSIPYSKITKFSKESAGHFDLDAELKIWIGSEPEPLTKEFKAGDNINQVYKIISQYCL</sequence>
<organism evidence="2 3">
    <name type="scientific">Pseudoalteromonas rubra</name>
    <dbReference type="NCBI Taxonomy" id="43658"/>
    <lineage>
        <taxon>Bacteria</taxon>
        <taxon>Pseudomonadati</taxon>
        <taxon>Pseudomonadota</taxon>
        <taxon>Gammaproteobacteria</taxon>
        <taxon>Alteromonadales</taxon>
        <taxon>Pseudoalteromonadaceae</taxon>
        <taxon>Pseudoalteromonas</taxon>
    </lineage>
</organism>
<dbReference type="Pfam" id="PF08000">
    <property type="entry name" value="bPH_1"/>
    <property type="match status" value="1"/>
</dbReference>
<protein>
    <submittedName>
        <fullName evidence="2">PH domain-containing protein</fullName>
    </submittedName>
</protein>
<dbReference type="PANTHER" id="PTHR35796">
    <property type="entry name" value="HYPOTHETICAL CYTOSOLIC PROTEIN"/>
    <property type="match status" value="1"/>
</dbReference>
<dbReference type="STRING" id="43658.AT705_08065"/>
<name>A0A5S3UV49_9GAMM</name>
<evidence type="ECO:0000313" key="2">
    <source>
        <dbReference type="EMBL" id="QPB84280.1"/>
    </source>
</evidence>
<dbReference type="CDD" id="cd13225">
    <property type="entry name" value="PH-like_bacteria"/>
    <property type="match status" value="1"/>
</dbReference>
<proteinExistence type="predicted"/>
<evidence type="ECO:0000259" key="1">
    <source>
        <dbReference type="Pfam" id="PF08000"/>
    </source>
</evidence>
<dbReference type="RefSeq" id="WP_125562847.1">
    <property type="nucleotide sequence ID" value="NZ_CP045429.1"/>
</dbReference>
<dbReference type="InterPro" id="IPR012544">
    <property type="entry name" value="PHb"/>
</dbReference>
<dbReference type="Gene3D" id="2.30.29.50">
    <property type="entry name" value="Bacterial Pleckstrin homology domain"/>
    <property type="match status" value="1"/>
</dbReference>
<dbReference type="OrthoDB" id="3199551at2"/>
<dbReference type="InterPro" id="IPR037063">
    <property type="entry name" value="PHb_sf"/>
</dbReference>
<reference evidence="2 3" key="1">
    <citation type="submission" date="2019-10" db="EMBL/GenBank/DDBJ databases">
        <title>Pseudoalteromonas rubra S4059.</title>
        <authorList>
            <person name="Paulsen S."/>
            <person name="Wang X."/>
        </authorList>
    </citation>
    <scope>NUCLEOTIDE SEQUENCE [LARGE SCALE GENOMIC DNA]</scope>
    <source>
        <strain evidence="2 3">S4059</strain>
    </source>
</reference>
<feature type="domain" description="Bacterial Pleckstrin homology" evidence="1">
    <location>
        <begin position="2"/>
        <end position="122"/>
    </location>
</feature>
<dbReference type="AlphaFoldDB" id="A0A5S3UV49"/>
<dbReference type="Proteomes" id="UP000305729">
    <property type="component" value="Chromosome 1"/>
</dbReference>